<gene>
    <name evidence="1" type="ORF">C7S18_12265</name>
</gene>
<name>A0A2P1PSW1_9GAMM</name>
<protein>
    <submittedName>
        <fullName evidence="1">Uncharacterized protein</fullName>
    </submittedName>
</protein>
<reference evidence="1 2" key="1">
    <citation type="submission" date="2018-03" db="EMBL/GenBank/DDBJ databases">
        <title>Ahniella affigens gen. nov., sp. nov., a gammaproteobacterium isolated from sandy soil near a stream.</title>
        <authorList>
            <person name="Ko Y."/>
            <person name="Kim J.-H."/>
        </authorList>
    </citation>
    <scope>NUCLEOTIDE SEQUENCE [LARGE SCALE GENOMIC DNA]</scope>
    <source>
        <strain evidence="1 2">D13</strain>
    </source>
</reference>
<dbReference type="Proteomes" id="UP000241074">
    <property type="component" value="Chromosome"/>
</dbReference>
<dbReference type="RefSeq" id="WP_106891846.1">
    <property type="nucleotide sequence ID" value="NZ_CP027860.1"/>
</dbReference>
<dbReference type="EMBL" id="CP027860">
    <property type="protein sequence ID" value="AVP97926.1"/>
    <property type="molecule type" value="Genomic_DNA"/>
</dbReference>
<dbReference type="OrthoDB" id="10630at2"/>
<keyword evidence="2" id="KW-1185">Reference proteome</keyword>
<evidence type="ECO:0000313" key="2">
    <source>
        <dbReference type="Proteomes" id="UP000241074"/>
    </source>
</evidence>
<accession>A0A2P1PSW1</accession>
<evidence type="ECO:0000313" key="1">
    <source>
        <dbReference type="EMBL" id="AVP97926.1"/>
    </source>
</evidence>
<dbReference type="KEGG" id="xba:C7S18_12265"/>
<organism evidence="1 2">
    <name type="scientific">Ahniella affigens</name>
    <dbReference type="NCBI Taxonomy" id="2021234"/>
    <lineage>
        <taxon>Bacteria</taxon>
        <taxon>Pseudomonadati</taxon>
        <taxon>Pseudomonadota</taxon>
        <taxon>Gammaproteobacteria</taxon>
        <taxon>Lysobacterales</taxon>
        <taxon>Rhodanobacteraceae</taxon>
        <taxon>Ahniella</taxon>
    </lineage>
</organism>
<proteinExistence type="predicted"/>
<reference evidence="1 2" key="2">
    <citation type="submission" date="2018-03" db="EMBL/GenBank/DDBJ databases">
        <authorList>
            <person name="Keele B.F."/>
        </authorList>
    </citation>
    <scope>NUCLEOTIDE SEQUENCE [LARGE SCALE GENOMIC DNA]</scope>
    <source>
        <strain evidence="1 2">D13</strain>
    </source>
</reference>
<sequence>MTYELDPVPDGTPVVTCVYCGIQYTGGTPVHGAQVLKDHIMQCDKHPMFSIQQDRLQLRAALANLVGASTLPELYALKLTLLYAPGLKESPDGAAMIGGIDALIISIESELEAEGV</sequence>
<dbReference type="AlphaFoldDB" id="A0A2P1PSW1"/>